<dbReference type="Gene3D" id="3.40.50.1820">
    <property type="entry name" value="alpha/beta hydrolase"/>
    <property type="match status" value="1"/>
</dbReference>
<feature type="signal peptide" evidence="1">
    <location>
        <begin position="1"/>
        <end position="19"/>
    </location>
</feature>
<gene>
    <name evidence="4" type="ORF">XD94_1086</name>
</gene>
<name>A0A101HP29_9BACT</name>
<proteinExistence type="predicted"/>
<keyword evidence="4" id="KW-0378">Hydrolase</keyword>
<dbReference type="Pfam" id="PF13026">
    <property type="entry name" value="DUF3887"/>
    <property type="match status" value="2"/>
</dbReference>
<dbReference type="InterPro" id="IPR029058">
    <property type="entry name" value="AB_hydrolase_fold"/>
</dbReference>
<dbReference type="GO" id="GO:0052689">
    <property type="term" value="F:carboxylic ester hydrolase activity"/>
    <property type="evidence" value="ECO:0007669"/>
    <property type="project" value="TreeGrafter"/>
</dbReference>
<dbReference type="Proteomes" id="UP000054092">
    <property type="component" value="Unassembled WGS sequence"/>
</dbReference>
<dbReference type="EMBL" id="LGGP01000184">
    <property type="protein sequence ID" value="KUK80249.1"/>
    <property type="molecule type" value="Genomic_DNA"/>
</dbReference>
<dbReference type="InterPro" id="IPR024981">
    <property type="entry name" value="DUF3887"/>
</dbReference>
<evidence type="ECO:0000313" key="5">
    <source>
        <dbReference type="Proteomes" id="UP000054092"/>
    </source>
</evidence>
<dbReference type="SUPFAM" id="SSF53474">
    <property type="entry name" value="alpha/beta-Hydrolases"/>
    <property type="match status" value="1"/>
</dbReference>
<reference evidence="5" key="1">
    <citation type="journal article" date="2015" name="MBio">
        <title>Genome-Resolved Metagenomic Analysis Reveals Roles for Candidate Phyla and Other Microbial Community Members in Biogeochemical Transformations in Oil Reservoirs.</title>
        <authorList>
            <person name="Hu P."/>
            <person name="Tom L."/>
            <person name="Singh A."/>
            <person name="Thomas B.C."/>
            <person name="Baker B.J."/>
            <person name="Piceno Y.M."/>
            <person name="Andersen G.L."/>
            <person name="Banfield J.F."/>
        </authorList>
    </citation>
    <scope>NUCLEOTIDE SEQUENCE [LARGE SCALE GENOMIC DNA]</scope>
</reference>
<keyword evidence="1" id="KW-0732">Signal</keyword>
<dbReference type="PANTHER" id="PTHR43265">
    <property type="entry name" value="ESTERASE ESTD"/>
    <property type="match status" value="1"/>
</dbReference>
<feature type="chain" id="PRO_5007097001" evidence="1">
    <location>
        <begin position="20"/>
        <end position="537"/>
    </location>
</feature>
<dbReference type="PANTHER" id="PTHR43265:SF1">
    <property type="entry name" value="ESTERASE ESTD"/>
    <property type="match status" value="1"/>
</dbReference>
<dbReference type="AlphaFoldDB" id="A0A101HP29"/>
<feature type="domain" description="DUF3887" evidence="3">
    <location>
        <begin position="24"/>
        <end position="113"/>
    </location>
</feature>
<feature type="domain" description="GPI inositol-deacylase PGAP1-like alpha/beta" evidence="2">
    <location>
        <begin position="334"/>
        <end position="411"/>
    </location>
</feature>
<evidence type="ECO:0000259" key="2">
    <source>
        <dbReference type="Pfam" id="PF07819"/>
    </source>
</evidence>
<comment type="caution">
    <text evidence="4">The sequence shown here is derived from an EMBL/GenBank/DDBJ whole genome shotgun (WGS) entry which is preliminary data.</text>
</comment>
<dbReference type="Gene3D" id="3.10.450.590">
    <property type="match status" value="2"/>
</dbReference>
<evidence type="ECO:0000313" key="4">
    <source>
        <dbReference type="EMBL" id="KUK80249.1"/>
    </source>
</evidence>
<dbReference type="InterPro" id="IPR012908">
    <property type="entry name" value="PGAP1-ab_dom-like"/>
</dbReference>
<evidence type="ECO:0000259" key="3">
    <source>
        <dbReference type="Pfam" id="PF13026"/>
    </source>
</evidence>
<organism evidence="4 5">
    <name type="scientific">Mesotoga prima</name>
    <dbReference type="NCBI Taxonomy" id="1184387"/>
    <lineage>
        <taxon>Bacteria</taxon>
        <taxon>Thermotogati</taxon>
        <taxon>Thermotogota</taxon>
        <taxon>Thermotogae</taxon>
        <taxon>Kosmotogales</taxon>
        <taxon>Kosmotogaceae</taxon>
        <taxon>Mesotoga</taxon>
    </lineage>
</organism>
<accession>A0A101HP29</accession>
<protein>
    <submittedName>
        <fullName evidence="4">Dienelactone hydrolase-like enzyme</fullName>
    </submittedName>
</protein>
<feature type="domain" description="DUF3887" evidence="3">
    <location>
        <begin position="144"/>
        <end position="226"/>
    </location>
</feature>
<dbReference type="Pfam" id="PF07819">
    <property type="entry name" value="PGAP1"/>
    <property type="match status" value="1"/>
</dbReference>
<dbReference type="InterPro" id="IPR053145">
    <property type="entry name" value="AB_hydrolase_Est10"/>
</dbReference>
<sequence length="537" mass="59337">MIKRILVSAVLIASVLSFASIDIAKQYLDSFFNGKFPEAYELQNAEMKKAQPLSAMRNLRGQLQMQVGDFVQILNISEVPQGDLVSYIFASEFKAGVFDVIITLDAEKKVAGFFIRPSTYVKPETESIMIETGNEVVDTYLKGFFSGEFENIFELQNEQVKASLTPEALSGAYANIVGMAGEFQEVLNLDSSTNDGMISFVLACRVANGIFDITVTLDSDEKVAGFYFRQSAYSERELPEYADPSAYTEQDITVGKEPYYLPAKLMVPNGLESYPLVIILQGSGTHDIDGTLGPNQPYRDIAVGLASRGIATLRYPKKYLVYPDKADEIGATAEAEYVDDALVVIEQMKSIPLFSGIYLAGHSMGGMVAPWIAEEAGVDGVIVLAGSPVKLAQISLDQNLDLAGDQMTEEQKAQTIEFFTQLLNGEIPEETEIAPGLTAGYYYSLDRYFCMPVLEETELPVLIANAELDFQSPKHYFDIFAEELGESPNVTLELLEGLNHIFIETDGTIKSIEEYNRPGYVSAELIDLIVEWIKELE</sequence>
<dbReference type="PATRIC" id="fig|1184387.3.peg.1512"/>
<evidence type="ECO:0000256" key="1">
    <source>
        <dbReference type="SAM" id="SignalP"/>
    </source>
</evidence>